<dbReference type="InterPro" id="IPR036691">
    <property type="entry name" value="Endo/exonu/phosph_ase_sf"/>
</dbReference>
<dbReference type="GO" id="GO:0003906">
    <property type="term" value="F:DNA-(apurinic or apyrimidinic site) endonuclease activity"/>
    <property type="evidence" value="ECO:0007669"/>
    <property type="project" value="TreeGrafter"/>
</dbReference>
<dbReference type="EMBL" id="KB202993">
    <property type="protein sequence ID" value="ESO86744.1"/>
    <property type="molecule type" value="Genomic_DNA"/>
</dbReference>
<keyword evidence="6 7" id="KW-0460">Magnesium</keyword>
<dbReference type="KEGG" id="lgi:LOTGIDRAFT_146024"/>
<accession>V4BDK2</accession>
<dbReference type="Pfam" id="PF03372">
    <property type="entry name" value="Exo_endo_phos"/>
    <property type="match status" value="1"/>
</dbReference>
<gene>
    <name evidence="9" type="ORF">LOTGIDRAFT_146024</name>
</gene>
<evidence type="ECO:0000256" key="6">
    <source>
        <dbReference type="ARBA" id="ARBA00022842"/>
    </source>
</evidence>
<evidence type="ECO:0000256" key="4">
    <source>
        <dbReference type="ARBA" id="ARBA00022723"/>
    </source>
</evidence>
<dbReference type="SUPFAM" id="SSF56219">
    <property type="entry name" value="DNase I-like"/>
    <property type="match status" value="1"/>
</dbReference>
<keyword evidence="4 7" id="KW-0479">Metal-binding</keyword>
<dbReference type="EC" id="3.1.11.2" evidence="3"/>
<dbReference type="PANTHER" id="PTHR22748:SF6">
    <property type="entry name" value="DNA-(APURINIC OR APYRIMIDINIC SITE) ENDONUCLEASE"/>
    <property type="match status" value="1"/>
</dbReference>
<protein>
    <recommendedName>
        <fullName evidence="3">exodeoxyribonuclease III</fullName>
        <ecNumber evidence="3">3.1.11.2</ecNumber>
    </recommendedName>
</protein>
<feature type="binding site" evidence="7">
    <location>
        <position position="9"/>
    </location>
    <ligand>
        <name>Mg(2+)</name>
        <dbReference type="ChEBI" id="CHEBI:18420"/>
        <label>1</label>
    </ligand>
</feature>
<evidence type="ECO:0000313" key="9">
    <source>
        <dbReference type="EMBL" id="ESO86744.1"/>
    </source>
</evidence>
<keyword evidence="5" id="KW-0378">Hydrolase</keyword>
<feature type="binding site" evidence="7">
    <location>
        <position position="38"/>
    </location>
    <ligand>
        <name>Mg(2+)</name>
        <dbReference type="ChEBI" id="CHEBI:18420"/>
        <label>1</label>
    </ligand>
</feature>
<dbReference type="STRING" id="225164.V4BDK2"/>
<organism evidence="9 10">
    <name type="scientific">Lottia gigantea</name>
    <name type="common">Giant owl limpet</name>
    <dbReference type="NCBI Taxonomy" id="225164"/>
    <lineage>
        <taxon>Eukaryota</taxon>
        <taxon>Metazoa</taxon>
        <taxon>Spiralia</taxon>
        <taxon>Lophotrochozoa</taxon>
        <taxon>Mollusca</taxon>
        <taxon>Gastropoda</taxon>
        <taxon>Patellogastropoda</taxon>
        <taxon>Lottioidea</taxon>
        <taxon>Lottiidae</taxon>
        <taxon>Lottia</taxon>
    </lineage>
</organism>
<name>V4BDK2_LOTGI</name>
<proteinExistence type="inferred from homology"/>
<dbReference type="InterPro" id="IPR004808">
    <property type="entry name" value="AP_endonuc_1"/>
</dbReference>
<dbReference type="Proteomes" id="UP000030746">
    <property type="component" value="Unassembled WGS sequence"/>
</dbReference>
<evidence type="ECO:0000256" key="5">
    <source>
        <dbReference type="ARBA" id="ARBA00022801"/>
    </source>
</evidence>
<evidence type="ECO:0000256" key="3">
    <source>
        <dbReference type="ARBA" id="ARBA00012115"/>
    </source>
</evidence>
<dbReference type="GO" id="GO:0005634">
    <property type="term" value="C:nucleus"/>
    <property type="evidence" value="ECO:0007669"/>
    <property type="project" value="TreeGrafter"/>
</dbReference>
<feature type="domain" description="Endonuclease/exonuclease/phosphatase" evidence="8">
    <location>
        <begin position="7"/>
        <end position="85"/>
    </location>
</feature>
<dbReference type="GO" id="GO:0006284">
    <property type="term" value="P:base-excision repair"/>
    <property type="evidence" value="ECO:0007669"/>
    <property type="project" value="TreeGrafter"/>
</dbReference>
<dbReference type="GO" id="GO:0008081">
    <property type="term" value="F:phosphoric diester hydrolase activity"/>
    <property type="evidence" value="ECO:0007669"/>
    <property type="project" value="TreeGrafter"/>
</dbReference>
<sequence>MDLVIVSINCNGLLGPNKIHYLNNLLLLERFDIVFLQETHVSDIKIAKYFEKILTFYKCFWSFGSNRSCGSAILVRTSLDFTVNKFHFDLQGRLVILDISINDISFRFLNIYCPNNPSKR</sequence>
<dbReference type="CTD" id="20235061"/>
<evidence type="ECO:0000256" key="2">
    <source>
        <dbReference type="ARBA" id="ARBA00007092"/>
    </source>
</evidence>
<dbReference type="PANTHER" id="PTHR22748">
    <property type="entry name" value="AP ENDONUCLEASE"/>
    <property type="match status" value="1"/>
</dbReference>
<keyword evidence="10" id="KW-1185">Reference proteome</keyword>
<comment type="similarity">
    <text evidence="2">Belongs to the DNA repair enzymes AP/ExoA family.</text>
</comment>
<dbReference type="AlphaFoldDB" id="V4BDK2"/>
<dbReference type="RefSeq" id="XP_009062567.1">
    <property type="nucleotide sequence ID" value="XM_009064319.1"/>
</dbReference>
<dbReference type="GO" id="GO:0008311">
    <property type="term" value="F:double-stranded DNA 3'-5' DNA exonuclease activity"/>
    <property type="evidence" value="ECO:0007669"/>
    <property type="project" value="UniProtKB-EC"/>
</dbReference>
<evidence type="ECO:0000256" key="1">
    <source>
        <dbReference type="ARBA" id="ARBA00000493"/>
    </source>
</evidence>
<feature type="non-terminal residue" evidence="9">
    <location>
        <position position="120"/>
    </location>
</feature>
<dbReference type="Gene3D" id="3.60.10.10">
    <property type="entry name" value="Endonuclease/exonuclease/phosphatase"/>
    <property type="match status" value="1"/>
</dbReference>
<comment type="catalytic activity">
    <reaction evidence="1">
        <text>Exonucleolytic cleavage in the 3'- to 5'-direction to yield nucleoside 5'-phosphates.</text>
        <dbReference type="EC" id="3.1.11.2"/>
    </reaction>
</comment>
<evidence type="ECO:0000313" key="10">
    <source>
        <dbReference type="Proteomes" id="UP000030746"/>
    </source>
</evidence>
<reference evidence="9 10" key="1">
    <citation type="journal article" date="2013" name="Nature">
        <title>Insights into bilaterian evolution from three spiralian genomes.</title>
        <authorList>
            <person name="Simakov O."/>
            <person name="Marletaz F."/>
            <person name="Cho S.J."/>
            <person name="Edsinger-Gonzales E."/>
            <person name="Havlak P."/>
            <person name="Hellsten U."/>
            <person name="Kuo D.H."/>
            <person name="Larsson T."/>
            <person name="Lv J."/>
            <person name="Arendt D."/>
            <person name="Savage R."/>
            <person name="Osoegawa K."/>
            <person name="de Jong P."/>
            <person name="Grimwood J."/>
            <person name="Chapman J.A."/>
            <person name="Shapiro H."/>
            <person name="Aerts A."/>
            <person name="Otillar R.P."/>
            <person name="Terry A.Y."/>
            <person name="Boore J.L."/>
            <person name="Grigoriev I.V."/>
            <person name="Lindberg D.R."/>
            <person name="Seaver E.C."/>
            <person name="Weisblat D.A."/>
            <person name="Putnam N.H."/>
            <person name="Rokhsar D.S."/>
        </authorList>
    </citation>
    <scope>NUCLEOTIDE SEQUENCE [LARGE SCALE GENOMIC DNA]</scope>
</reference>
<dbReference type="OrthoDB" id="6278692at2759"/>
<dbReference type="HOGENOM" id="CLU_2055575_0_0_1"/>
<evidence type="ECO:0000256" key="7">
    <source>
        <dbReference type="PIRSR" id="PIRSR604808-2"/>
    </source>
</evidence>
<keyword evidence="7" id="KW-0464">Manganese</keyword>
<dbReference type="InterPro" id="IPR005135">
    <property type="entry name" value="Endo/exonuclease/phosphatase"/>
</dbReference>
<dbReference type="GeneID" id="20235061"/>
<comment type="cofactor">
    <cofactor evidence="7">
        <name>Mg(2+)</name>
        <dbReference type="ChEBI" id="CHEBI:18420"/>
    </cofactor>
    <cofactor evidence="7">
        <name>Mn(2+)</name>
        <dbReference type="ChEBI" id="CHEBI:29035"/>
    </cofactor>
    <text evidence="7">Probably binds two magnesium or manganese ions per subunit.</text>
</comment>
<dbReference type="OMA" id="APRFLME"/>
<evidence type="ECO:0000259" key="8">
    <source>
        <dbReference type="Pfam" id="PF03372"/>
    </source>
</evidence>
<dbReference type="GO" id="GO:0046872">
    <property type="term" value="F:metal ion binding"/>
    <property type="evidence" value="ECO:0007669"/>
    <property type="project" value="UniProtKB-KW"/>
</dbReference>